<dbReference type="SUPFAM" id="SSF47336">
    <property type="entry name" value="ACP-like"/>
    <property type="match status" value="1"/>
</dbReference>
<keyword evidence="5" id="KW-1185">Reference proteome</keyword>
<reference evidence="4 5" key="1">
    <citation type="submission" date="2010-07" db="EMBL/GenBank/DDBJ databases">
        <title>The draft genome of Paenibacillus curdlanolyticus YK9.</title>
        <authorList>
            <consortium name="US DOE Joint Genome Institute (JGI-PGF)"/>
            <person name="Lucas S."/>
            <person name="Copeland A."/>
            <person name="Lapidus A."/>
            <person name="Cheng J.-F."/>
            <person name="Bruce D."/>
            <person name="Goodwin L."/>
            <person name="Pitluck S."/>
            <person name="Land M.L."/>
            <person name="Hauser L."/>
            <person name="Chang Y.-J."/>
            <person name="Jeffries C."/>
            <person name="Anderson I.J."/>
            <person name="Johnson E."/>
            <person name="Loganathan U."/>
            <person name="Mulhopadhyay B."/>
            <person name="Kyrpides N."/>
            <person name="Woyke T.J."/>
        </authorList>
    </citation>
    <scope>NUCLEOTIDE SEQUENCE [LARGE SCALE GENOMIC DNA]</scope>
    <source>
        <strain evidence="4 5">YK9</strain>
    </source>
</reference>
<protein>
    <submittedName>
        <fullName evidence="4">Phosphopantetheine-binding protein</fullName>
    </submittedName>
</protein>
<keyword evidence="2" id="KW-0597">Phosphoprotein</keyword>
<evidence type="ECO:0000259" key="3">
    <source>
        <dbReference type="PROSITE" id="PS50075"/>
    </source>
</evidence>
<dbReference type="RefSeq" id="WP_006037587.1">
    <property type="nucleotide sequence ID" value="NZ_AEDD01000003.1"/>
</dbReference>
<dbReference type="Gene3D" id="1.10.1200.10">
    <property type="entry name" value="ACP-like"/>
    <property type="match status" value="1"/>
</dbReference>
<organism evidence="4 5">
    <name type="scientific">Paenibacillus curdlanolyticus YK9</name>
    <dbReference type="NCBI Taxonomy" id="717606"/>
    <lineage>
        <taxon>Bacteria</taxon>
        <taxon>Bacillati</taxon>
        <taxon>Bacillota</taxon>
        <taxon>Bacilli</taxon>
        <taxon>Bacillales</taxon>
        <taxon>Paenibacillaceae</taxon>
        <taxon>Paenibacillus</taxon>
    </lineage>
</organism>
<accession>E0I7F2</accession>
<dbReference type="AlphaFoldDB" id="E0I7F2"/>
<dbReference type="InterPro" id="IPR006162">
    <property type="entry name" value="Ppantetheine_attach_site"/>
</dbReference>
<evidence type="ECO:0000313" key="4">
    <source>
        <dbReference type="EMBL" id="EFM11968.1"/>
    </source>
</evidence>
<evidence type="ECO:0000256" key="2">
    <source>
        <dbReference type="ARBA" id="ARBA00022553"/>
    </source>
</evidence>
<feature type="domain" description="Carrier" evidence="3">
    <location>
        <begin position="4"/>
        <end position="83"/>
    </location>
</feature>
<dbReference type="InterPro" id="IPR036736">
    <property type="entry name" value="ACP-like_sf"/>
</dbReference>
<dbReference type="OrthoDB" id="2623888at2"/>
<name>E0I7F2_9BACL</name>
<evidence type="ECO:0000256" key="1">
    <source>
        <dbReference type="ARBA" id="ARBA00022450"/>
    </source>
</evidence>
<dbReference type="PROSITE" id="PS00012">
    <property type="entry name" value="PHOSPHOPANTETHEINE"/>
    <property type="match status" value="1"/>
</dbReference>
<keyword evidence="1" id="KW-0596">Phosphopantetheine</keyword>
<gene>
    <name evidence="4" type="ORF">PaecuDRAFT_1576</name>
</gene>
<evidence type="ECO:0000313" key="5">
    <source>
        <dbReference type="Proteomes" id="UP000005387"/>
    </source>
</evidence>
<sequence>MENTSIERTVRKVIGDVMDHPDLDANTMDVNEDLFDYGLNSVSFIKIVVGIETEYDFEFEDEILVGEGFNTVGCFIDYVSTRVSEAIG</sequence>
<dbReference type="Proteomes" id="UP000005387">
    <property type="component" value="Unassembled WGS sequence"/>
</dbReference>
<dbReference type="STRING" id="717606.PaecuDRAFT_1576"/>
<dbReference type="Pfam" id="PF00550">
    <property type="entry name" value="PP-binding"/>
    <property type="match status" value="1"/>
</dbReference>
<dbReference type="PROSITE" id="PS50075">
    <property type="entry name" value="CARRIER"/>
    <property type="match status" value="1"/>
</dbReference>
<dbReference type="EMBL" id="AEDD01000003">
    <property type="protein sequence ID" value="EFM11968.1"/>
    <property type="molecule type" value="Genomic_DNA"/>
</dbReference>
<proteinExistence type="predicted"/>
<dbReference type="InterPro" id="IPR009081">
    <property type="entry name" value="PP-bd_ACP"/>
</dbReference>